<organism evidence="1 2">
    <name type="scientific">Sphingobacterium phlebotomi</name>
    <dbReference type="NCBI Taxonomy" id="2605433"/>
    <lineage>
        <taxon>Bacteria</taxon>
        <taxon>Pseudomonadati</taxon>
        <taxon>Bacteroidota</taxon>
        <taxon>Sphingobacteriia</taxon>
        <taxon>Sphingobacteriales</taxon>
        <taxon>Sphingobacteriaceae</taxon>
        <taxon>Sphingobacterium</taxon>
    </lineage>
</organism>
<accession>A0A5D4GYH1</accession>
<gene>
    <name evidence="1" type="ORF">FXV77_17375</name>
</gene>
<dbReference type="Proteomes" id="UP000322362">
    <property type="component" value="Unassembled WGS sequence"/>
</dbReference>
<evidence type="ECO:0000313" key="1">
    <source>
        <dbReference type="EMBL" id="TYR33636.1"/>
    </source>
</evidence>
<comment type="caution">
    <text evidence="1">The sequence shown here is derived from an EMBL/GenBank/DDBJ whole genome shotgun (WGS) entry which is preliminary data.</text>
</comment>
<sequence length="79" mass="9251">MDITNDTAYMSDDLVHVYFSLAVISRSPLYYTNGQKYITFSLSVNTHDLLLKHNGALLMYNSKSTLTIKYAFIYRKRRF</sequence>
<dbReference type="EMBL" id="VTAV01000015">
    <property type="protein sequence ID" value="TYR33636.1"/>
    <property type="molecule type" value="Genomic_DNA"/>
</dbReference>
<reference evidence="1 2" key="1">
    <citation type="submission" date="2019-08" db="EMBL/GenBank/DDBJ databases">
        <title>Phlebobacter frassis gen. nov. sp. nov., a new member of family Sphingobacteriaceae isolated from sand fly rearing media.</title>
        <authorList>
            <person name="Kakumanu M.L."/>
            <person name="Marayati B.F."/>
            <person name="Wada-Katsumata A."/>
            <person name="Wasserberg G."/>
            <person name="Schal C."/>
            <person name="Apperson C.S."/>
            <person name="Ponnusamy L."/>
        </authorList>
    </citation>
    <scope>NUCLEOTIDE SEQUENCE [LARGE SCALE GENOMIC DNA]</scope>
    <source>
        <strain evidence="1 2">SSI9</strain>
    </source>
</reference>
<name>A0A5D4GYH1_9SPHI</name>
<dbReference type="AlphaFoldDB" id="A0A5D4GYH1"/>
<proteinExistence type="predicted"/>
<evidence type="ECO:0000313" key="2">
    <source>
        <dbReference type="Proteomes" id="UP000322362"/>
    </source>
</evidence>
<protein>
    <submittedName>
        <fullName evidence="1">Uncharacterized protein</fullName>
    </submittedName>
</protein>
<keyword evidence="2" id="KW-1185">Reference proteome</keyword>
<dbReference type="RefSeq" id="WP_148920512.1">
    <property type="nucleotide sequence ID" value="NZ_VTAV01000015.1"/>
</dbReference>